<dbReference type="Pfam" id="PF11239">
    <property type="entry name" value="DUF3040"/>
    <property type="match status" value="1"/>
</dbReference>
<comment type="caution">
    <text evidence="3">The sequence shown here is derived from an EMBL/GenBank/DDBJ whole genome shotgun (WGS) entry which is preliminary data.</text>
</comment>
<dbReference type="Proteomes" id="UP001596380">
    <property type="component" value="Unassembled WGS sequence"/>
</dbReference>
<keyword evidence="2" id="KW-0812">Transmembrane</keyword>
<keyword evidence="2" id="KW-1133">Transmembrane helix</keyword>
<dbReference type="InterPro" id="IPR021401">
    <property type="entry name" value="DUF3040"/>
</dbReference>
<feature type="region of interest" description="Disordered" evidence="1">
    <location>
        <begin position="72"/>
        <end position="98"/>
    </location>
</feature>
<sequence length="98" mass="10173">MPLSETESRALERLARRTAAEDPEYARRLAAFGGYEASPLGLPSAWTLLPVVLAVLLLLAVLFAAALAGHRHTAPSHTPASPPRAGAHAPAAPIAPHA</sequence>
<evidence type="ECO:0000256" key="1">
    <source>
        <dbReference type="SAM" id="MobiDB-lite"/>
    </source>
</evidence>
<evidence type="ECO:0000256" key="2">
    <source>
        <dbReference type="SAM" id="Phobius"/>
    </source>
</evidence>
<dbReference type="EMBL" id="JBHSXS010000051">
    <property type="protein sequence ID" value="MFC6886305.1"/>
    <property type="molecule type" value="Genomic_DNA"/>
</dbReference>
<keyword evidence="4" id="KW-1185">Reference proteome</keyword>
<evidence type="ECO:0000313" key="3">
    <source>
        <dbReference type="EMBL" id="MFC6886305.1"/>
    </source>
</evidence>
<organism evidence="3 4">
    <name type="scientific">Actinomadura yumaensis</name>
    <dbReference type="NCBI Taxonomy" id="111807"/>
    <lineage>
        <taxon>Bacteria</taxon>
        <taxon>Bacillati</taxon>
        <taxon>Actinomycetota</taxon>
        <taxon>Actinomycetes</taxon>
        <taxon>Streptosporangiales</taxon>
        <taxon>Thermomonosporaceae</taxon>
        <taxon>Actinomadura</taxon>
    </lineage>
</organism>
<accession>A0ABW2CZC2</accession>
<evidence type="ECO:0000313" key="4">
    <source>
        <dbReference type="Proteomes" id="UP001596380"/>
    </source>
</evidence>
<gene>
    <name evidence="3" type="ORF">ACFQKB_41560</name>
</gene>
<keyword evidence="2" id="KW-0472">Membrane</keyword>
<name>A0ABW2CZC2_9ACTN</name>
<proteinExistence type="predicted"/>
<feature type="compositionally biased region" description="Low complexity" evidence="1">
    <location>
        <begin position="83"/>
        <end position="98"/>
    </location>
</feature>
<dbReference type="RefSeq" id="WP_160825469.1">
    <property type="nucleotide sequence ID" value="NZ_JBHSXS010000051.1"/>
</dbReference>
<feature type="transmembrane region" description="Helical" evidence="2">
    <location>
        <begin position="45"/>
        <end position="68"/>
    </location>
</feature>
<protein>
    <submittedName>
        <fullName evidence="3">DUF3040 domain-containing protein</fullName>
    </submittedName>
</protein>
<reference evidence="4" key="1">
    <citation type="journal article" date="2019" name="Int. J. Syst. Evol. Microbiol.">
        <title>The Global Catalogue of Microorganisms (GCM) 10K type strain sequencing project: providing services to taxonomists for standard genome sequencing and annotation.</title>
        <authorList>
            <consortium name="The Broad Institute Genomics Platform"/>
            <consortium name="The Broad Institute Genome Sequencing Center for Infectious Disease"/>
            <person name="Wu L."/>
            <person name="Ma J."/>
        </authorList>
    </citation>
    <scope>NUCLEOTIDE SEQUENCE [LARGE SCALE GENOMIC DNA]</scope>
    <source>
        <strain evidence="4">JCM 3369</strain>
    </source>
</reference>